<dbReference type="InterPro" id="IPR002738">
    <property type="entry name" value="RNase_P_p30"/>
</dbReference>
<keyword evidence="5" id="KW-0819">tRNA processing</keyword>
<evidence type="ECO:0000256" key="11">
    <source>
        <dbReference type="ARBA" id="ARBA00075070"/>
    </source>
</evidence>
<comment type="similarity">
    <text evidence="2">Belongs to the eukaryotic/archaeal RNase P protein component 3 family.</text>
</comment>
<protein>
    <recommendedName>
        <fullName evidence="10">Ribonuclease P protein subunit p30</fullName>
    </recommendedName>
    <alternativeName>
        <fullName evidence="11">RNase P subunit 2</fullName>
    </alternativeName>
</protein>
<dbReference type="Gene3D" id="3.20.20.140">
    <property type="entry name" value="Metal-dependent hydrolases"/>
    <property type="match status" value="1"/>
</dbReference>
<dbReference type="GO" id="GO:0008033">
    <property type="term" value="P:tRNA processing"/>
    <property type="evidence" value="ECO:0007669"/>
    <property type="project" value="UniProtKB-KW"/>
</dbReference>
<evidence type="ECO:0000256" key="6">
    <source>
        <dbReference type="ARBA" id="ARBA00022990"/>
    </source>
</evidence>
<dbReference type="GO" id="GO:0006364">
    <property type="term" value="P:rRNA processing"/>
    <property type="evidence" value="ECO:0007669"/>
    <property type="project" value="UniProtKB-KW"/>
</dbReference>
<dbReference type="GO" id="GO:0006412">
    <property type="term" value="P:translation"/>
    <property type="evidence" value="ECO:0007669"/>
    <property type="project" value="InterPro"/>
</dbReference>
<comment type="function">
    <text evidence="8">Component of ribonuclease P, a ribonucleoprotein complex that generates mature tRNA molecules by cleaving their 5'-ends. Also a component of the MRP ribonuclease complex, which cleaves pre-rRNA sequences.</text>
</comment>
<comment type="subcellular location">
    <subcellularLocation>
        <location evidence="1">Nucleus</location>
        <location evidence="1">Nucleolus</location>
    </subcellularLocation>
</comment>
<evidence type="ECO:0000256" key="8">
    <source>
        <dbReference type="ARBA" id="ARBA00053284"/>
    </source>
</evidence>
<evidence type="ECO:0000256" key="3">
    <source>
        <dbReference type="ARBA" id="ARBA00022552"/>
    </source>
</evidence>
<evidence type="ECO:0000256" key="1">
    <source>
        <dbReference type="ARBA" id="ARBA00004604"/>
    </source>
</evidence>
<keyword evidence="4" id="KW-0597">Phosphoprotein</keyword>
<evidence type="ECO:0000313" key="14">
    <source>
        <dbReference type="Proteomes" id="UP000823561"/>
    </source>
</evidence>
<evidence type="ECO:0000256" key="2">
    <source>
        <dbReference type="ARBA" id="ARBA00007331"/>
    </source>
</evidence>
<feature type="compositionally biased region" description="Basic and acidic residues" evidence="12">
    <location>
        <begin position="255"/>
        <end position="274"/>
    </location>
</feature>
<name>A0AAV6FK83_9TELE</name>
<dbReference type="GO" id="GO:0003723">
    <property type="term" value="F:RNA binding"/>
    <property type="evidence" value="ECO:0007669"/>
    <property type="project" value="TreeGrafter"/>
</dbReference>
<evidence type="ECO:0000256" key="7">
    <source>
        <dbReference type="ARBA" id="ARBA00023242"/>
    </source>
</evidence>
<dbReference type="InterPro" id="IPR016195">
    <property type="entry name" value="Pol/histidinol_Pase-like"/>
</dbReference>
<sequence length="274" mass="30439">MVCRMATFMDLNINFTKDKKTLQNIIETAAHLGYSTVAINYTLESQQKKPEIPKPTSISDLFDKLPVVQGRSRPIRVLNRLTVVATDPSHFRPTTEYKAFDLVAVLPKTEKLFHAACMTFEVDIICVTVTEKQPFHFKRAPVNGAIDRGVFFEIVYTPAIRDSTMRRYTIGNSLGLMETCKGKGVILSSGAERPLELRGPYDIANLGIVFGLSEGDAKAAVSTNCRSVVINGETRTTAFGIIRTMKKPQPAPTSSEEKEDGREIPASKRVKMEH</sequence>
<evidence type="ECO:0000256" key="5">
    <source>
        <dbReference type="ARBA" id="ARBA00022694"/>
    </source>
</evidence>
<evidence type="ECO:0000313" key="13">
    <source>
        <dbReference type="EMBL" id="KAG5262854.1"/>
    </source>
</evidence>
<dbReference type="Proteomes" id="UP000823561">
    <property type="component" value="Chromosome 22"/>
</dbReference>
<dbReference type="InterPro" id="IPR018130">
    <property type="entry name" value="Ribosomal_uS2_CS"/>
</dbReference>
<dbReference type="GO" id="GO:0005840">
    <property type="term" value="C:ribosome"/>
    <property type="evidence" value="ECO:0007669"/>
    <property type="project" value="InterPro"/>
</dbReference>
<proteinExistence type="inferred from homology"/>
<evidence type="ECO:0000256" key="4">
    <source>
        <dbReference type="ARBA" id="ARBA00022553"/>
    </source>
</evidence>
<dbReference type="EMBL" id="JADWDJ010000022">
    <property type="protein sequence ID" value="KAG5262854.1"/>
    <property type="molecule type" value="Genomic_DNA"/>
</dbReference>
<dbReference type="PROSITE" id="PS00962">
    <property type="entry name" value="RIBOSOMAL_S2_1"/>
    <property type="match status" value="1"/>
</dbReference>
<dbReference type="PANTHER" id="PTHR13031">
    <property type="entry name" value="RIBONUCLEASE P SUBUNIT P30"/>
    <property type="match status" value="1"/>
</dbReference>
<evidence type="ECO:0000256" key="12">
    <source>
        <dbReference type="SAM" id="MobiDB-lite"/>
    </source>
</evidence>
<dbReference type="GO" id="GO:0003735">
    <property type="term" value="F:structural constituent of ribosome"/>
    <property type="evidence" value="ECO:0007669"/>
    <property type="project" value="InterPro"/>
</dbReference>
<dbReference type="Pfam" id="PF01876">
    <property type="entry name" value="RNase_P_p30"/>
    <property type="match status" value="1"/>
</dbReference>
<dbReference type="FunFam" id="3.20.20.140:FF:000031">
    <property type="entry name" value="ribonuclease P protein subunit p30"/>
    <property type="match status" value="1"/>
</dbReference>
<feature type="region of interest" description="Disordered" evidence="12">
    <location>
        <begin position="243"/>
        <end position="274"/>
    </location>
</feature>
<dbReference type="GO" id="GO:0005655">
    <property type="term" value="C:nucleolar ribonuclease P complex"/>
    <property type="evidence" value="ECO:0007669"/>
    <property type="project" value="TreeGrafter"/>
</dbReference>
<keyword evidence="14" id="KW-1185">Reference proteome</keyword>
<dbReference type="AlphaFoldDB" id="A0AAV6FK83"/>
<dbReference type="PANTHER" id="PTHR13031:SF0">
    <property type="entry name" value="RIBONUCLEASE P PROTEIN SUBUNIT P30"/>
    <property type="match status" value="1"/>
</dbReference>
<comment type="caution">
    <text evidence="13">The sequence shown here is derived from an EMBL/GenBank/DDBJ whole genome shotgun (WGS) entry which is preliminary data.</text>
</comment>
<evidence type="ECO:0000256" key="9">
    <source>
        <dbReference type="ARBA" id="ARBA00065838"/>
    </source>
</evidence>
<keyword evidence="6" id="KW-0007">Acetylation</keyword>
<evidence type="ECO:0000256" key="10">
    <source>
        <dbReference type="ARBA" id="ARBA00068480"/>
    </source>
</evidence>
<accession>A0AAV6FK83</accession>
<comment type="subunit">
    <text evidence="9">Component of nuclear RNase P and RNase MRP ribonucleoproteins. RNase P consists of a catalytic RNA moiety and about 10 protein subunits; POP1, POP4, POP5, POP7, RPP14, RPP21, RPP25, RPP30, RPP38 and RPP40. Within the RNase P complex, POP1, POP7 and RPP25 form the 'finger' subcomplex, POP5, RPP14, RPP40 and homodimeric RPP30 form the 'palm' subcomplex, and RPP21, POP4 and RPP38 form the 'wrist' subcomplex. All subunits of the RNase P complex interact with the catalytic RNA. Several subunits of RNase P are also part of the RNase MRP complex. RNase MRP consists of a catalytic RNA moiety and about 8 protein subunits; POP1, POP7, RPP25, RPP30, RPP38, RPP40 and possibly also POP4 and POP5.</text>
</comment>
<organism evidence="13 14">
    <name type="scientific">Alosa alosa</name>
    <name type="common">allis shad</name>
    <dbReference type="NCBI Taxonomy" id="278164"/>
    <lineage>
        <taxon>Eukaryota</taxon>
        <taxon>Metazoa</taxon>
        <taxon>Chordata</taxon>
        <taxon>Craniata</taxon>
        <taxon>Vertebrata</taxon>
        <taxon>Euteleostomi</taxon>
        <taxon>Actinopterygii</taxon>
        <taxon>Neopterygii</taxon>
        <taxon>Teleostei</taxon>
        <taxon>Clupei</taxon>
        <taxon>Clupeiformes</taxon>
        <taxon>Clupeoidei</taxon>
        <taxon>Clupeidae</taxon>
        <taxon>Alosa</taxon>
    </lineage>
</organism>
<reference evidence="13" key="1">
    <citation type="submission" date="2020-10" db="EMBL/GenBank/DDBJ databases">
        <title>Chromosome-scale genome assembly of the Allis shad, Alosa alosa.</title>
        <authorList>
            <person name="Margot Z."/>
            <person name="Christophe K."/>
            <person name="Cabau C."/>
            <person name="Louis A."/>
            <person name="Berthelot C."/>
            <person name="Parey E."/>
            <person name="Roest Crollius H."/>
            <person name="Montfort J."/>
            <person name="Robinson-Rechavi M."/>
            <person name="Bucao C."/>
            <person name="Bouchez O."/>
            <person name="Gislard M."/>
            <person name="Lluch J."/>
            <person name="Milhes M."/>
            <person name="Lampietro C."/>
            <person name="Lopez Roques C."/>
            <person name="Donnadieu C."/>
            <person name="Braasch I."/>
            <person name="Desvignes T."/>
            <person name="Postlethwait J."/>
            <person name="Bobe J."/>
            <person name="Guiguen Y."/>
        </authorList>
    </citation>
    <scope>NUCLEOTIDE SEQUENCE</scope>
    <source>
        <strain evidence="13">M-15738</strain>
        <tissue evidence="13">Blood</tissue>
    </source>
</reference>
<keyword evidence="3" id="KW-0698">rRNA processing</keyword>
<dbReference type="SUPFAM" id="SSF89550">
    <property type="entry name" value="PHP domain-like"/>
    <property type="match status" value="1"/>
</dbReference>
<gene>
    <name evidence="13" type="ORF">AALO_G00279620</name>
</gene>
<keyword evidence="7" id="KW-0539">Nucleus</keyword>